<dbReference type="Gene3D" id="3.90.180.10">
    <property type="entry name" value="Medium-chain alcohol dehydrogenases, catalytic domain"/>
    <property type="match status" value="1"/>
</dbReference>
<dbReference type="PANTHER" id="PTHR43401">
    <property type="entry name" value="L-THREONINE 3-DEHYDROGENASE"/>
    <property type="match status" value="1"/>
</dbReference>
<accession>A0A9D1DK61</accession>
<dbReference type="Gene3D" id="3.40.50.720">
    <property type="entry name" value="NAD(P)-binding Rossmann-like Domain"/>
    <property type="match status" value="1"/>
</dbReference>
<dbReference type="Proteomes" id="UP000824238">
    <property type="component" value="Unassembled WGS sequence"/>
</dbReference>
<dbReference type="AlphaFoldDB" id="A0A9D1DK61"/>
<proteinExistence type="predicted"/>
<reference evidence="3" key="1">
    <citation type="submission" date="2020-10" db="EMBL/GenBank/DDBJ databases">
        <authorList>
            <person name="Gilroy R."/>
        </authorList>
    </citation>
    <scope>NUCLEOTIDE SEQUENCE</scope>
    <source>
        <strain evidence="3">ChiGjej3B3-7149</strain>
    </source>
</reference>
<dbReference type="InterPro" id="IPR050129">
    <property type="entry name" value="Zn_alcohol_dh"/>
</dbReference>
<protein>
    <submittedName>
        <fullName evidence="3">Zinc-binding dehydrogenase</fullName>
    </submittedName>
</protein>
<dbReference type="InterPro" id="IPR013149">
    <property type="entry name" value="ADH-like_C"/>
</dbReference>
<dbReference type="InterPro" id="IPR036291">
    <property type="entry name" value="NAD(P)-bd_dom_sf"/>
</dbReference>
<dbReference type="Pfam" id="PF00107">
    <property type="entry name" value="ADH_zinc_N"/>
    <property type="match status" value="1"/>
</dbReference>
<feature type="domain" description="Alcohol dehydrogenase-like C-terminal" evidence="2">
    <location>
        <begin position="38"/>
        <end position="162"/>
    </location>
</feature>
<evidence type="ECO:0000313" key="3">
    <source>
        <dbReference type="EMBL" id="HIR54365.1"/>
    </source>
</evidence>
<evidence type="ECO:0000259" key="2">
    <source>
        <dbReference type="Pfam" id="PF00107"/>
    </source>
</evidence>
<dbReference type="GO" id="GO:0016491">
    <property type="term" value="F:oxidoreductase activity"/>
    <property type="evidence" value="ECO:0007669"/>
    <property type="project" value="UniProtKB-KW"/>
</dbReference>
<dbReference type="SUPFAM" id="SSF51735">
    <property type="entry name" value="NAD(P)-binding Rossmann-fold domains"/>
    <property type="match status" value="1"/>
</dbReference>
<dbReference type="EMBL" id="DVHH01000056">
    <property type="protein sequence ID" value="HIR54365.1"/>
    <property type="molecule type" value="Genomic_DNA"/>
</dbReference>
<organism evidence="3 4">
    <name type="scientific">Candidatus Scatomorpha intestinigallinarum</name>
    <dbReference type="NCBI Taxonomy" id="2840923"/>
    <lineage>
        <taxon>Bacteria</taxon>
        <taxon>Bacillati</taxon>
        <taxon>Bacillota</taxon>
        <taxon>Clostridia</taxon>
        <taxon>Eubacteriales</taxon>
        <taxon>Candidatus Scatomorpha</taxon>
    </lineage>
</organism>
<sequence length="205" mass="22932">LTYEEGALIEPVANGMYAVRNSRIDGDTNIVVIGCGPIGIGDFLCARLYDPRSILMVDVADFNLQKAREMGAELTCNSRSENLYERVMELTGGVGADLVFLAYGDAPTLQQAAEICRRGGQLVQHALMEDGIGFPYRVHQQHELDFKAYNMYTNEDFRLIAEAIDAGKMDLGHFVTQRYPIEQFAEAMHMADKRPEPVLKVMMTF</sequence>
<dbReference type="PANTHER" id="PTHR43401:SF2">
    <property type="entry name" value="L-THREONINE 3-DEHYDROGENASE"/>
    <property type="match status" value="1"/>
</dbReference>
<feature type="non-terminal residue" evidence="3">
    <location>
        <position position="1"/>
    </location>
</feature>
<comment type="caution">
    <text evidence="3">The sequence shown here is derived from an EMBL/GenBank/DDBJ whole genome shotgun (WGS) entry which is preliminary data.</text>
</comment>
<evidence type="ECO:0000313" key="4">
    <source>
        <dbReference type="Proteomes" id="UP000824238"/>
    </source>
</evidence>
<gene>
    <name evidence="3" type="ORF">IAD36_02030</name>
</gene>
<name>A0A9D1DK61_9FIRM</name>
<keyword evidence="1" id="KW-0560">Oxidoreductase</keyword>
<reference evidence="3" key="2">
    <citation type="journal article" date="2021" name="PeerJ">
        <title>Extensive microbial diversity within the chicken gut microbiome revealed by metagenomics and culture.</title>
        <authorList>
            <person name="Gilroy R."/>
            <person name="Ravi A."/>
            <person name="Getino M."/>
            <person name="Pursley I."/>
            <person name="Horton D.L."/>
            <person name="Alikhan N.F."/>
            <person name="Baker D."/>
            <person name="Gharbi K."/>
            <person name="Hall N."/>
            <person name="Watson M."/>
            <person name="Adriaenssens E.M."/>
            <person name="Foster-Nyarko E."/>
            <person name="Jarju S."/>
            <person name="Secka A."/>
            <person name="Antonio M."/>
            <person name="Oren A."/>
            <person name="Chaudhuri R.R."/>
            <person name="La Ragione R."/>
            <person name="Hildebrand F."/>
            <person name="Pallen M.J."/>
        </authorList>
    </citation>
    <scope>NUCLEOTIDE SEQUENCE</scope>
    <source>
        <strain evidence="3">ChiGjej3B3-7149</strain>
    </source>
</reference>
<evidence type="ECO:0000256" key="1">
    <source>
        <dbReference type="ARBA" id="ARBA00023002"/>
    </source>
</evidence>